<dbReference type="InterPro" id="IPR029787">
    <property type="entry name" value="Nucleotide_cyclase"/>
</dbReference>
<evidence type="ECO:0000313" key="7">
    <source>
        <dbReference type="EMBL" id="CAB4959137.1"/>
    </source>
</evidence>
<dbReference type="SMART" id="SM00267">
    <property type="entry name" value="GGDEF"/>
    <property type="match status" value="1"/>
</dbReference>
<dbReference type="EMBL" id="CAEZYL010000038">
    <property type="protein sequence ID" value="CAB4723511.1"/>
    <property type="molecule type" value="Genomic_DNA"/>
</dbReference>
<proteinExistence type="predicted"/>
<dbReference type="AlphaFoldDB" id="A0A6J6B3C9"/>
<accession>A0A6J6B3C9</accession>
<dbReference type="InterPro" id="IPR043128">
    <property type="entry name" value="Rev_trsase/Diguanyl_cyclase"/>
</dbReference>
<feature type="transmembrane region" description="Helical" evidence="1">
    <location>
        <begin position="65"/>
        <end position="82"/>
    </location>
</feature>
<feature type="transmembrane region" description="Helical" evidence="1">
    <location>
        <begin position="279"/>
        <end position="299"/>
    </location>
</feature>
<evidence type="ECO:0000256" key="1">
    <source>
        <dbReference type="SAM" id="Phobius"/>
    </source>
</evidence>
<dbReference type="InterPro" id="IPR000160">
    <property type="entry name" value="GGDEF_dom"/>
</dbReference>
<organism evidence="3">
    <name type="scientific">freshwater metagenome</name>
    <dbReference type="NCBI Taxonomy" id="449393"/>
    <lineage>
        <taxon>unclassified sequences</taxon>
        <taxon>metagenomes</taxon>
        <taxon>ecological metagenomes</taxon>
    </lineage>
</organism>
<feature type="transmembrane region" description="Helical" evidence="1">
    <location>
        <begin position="94"/>
        <end position="115"/>
    </location>
</feature>
<feature type="transmembrane region" description="Helical" evidence="1">
    <location>
        <begin position="127"/>
        <end position="146"/>
    </location>
</feature>
<dbReference type="EMBL" id="CAEZSC010000021">
    <property type="protein sequence ID" value="CAB4532839.1"/>
    <property type="molecule type" value="Genomic_DNA"/>
</dbReference>
<gene>
    <name evidence="3" type="ORF">UFOPK1380_00507</name>
    <name evidence="4" type="ORF">UFOPK1778_00723</name>
    <name evidence="5" type="ORF">UFOPK1863_00605</name>
    <name evidence="6" type="ORF">UFOPK2689_00738</name>
    <name evidence="7" type="ORF">UFOPK3874_00417</name>
    <name evidence="8" type="ORF">UFOPK4095_00720</name>
</gene>
<evidence type="ECO:0000259" key="2">
    <source>
        <dbReference type="PROSITE" id="PS50887"/>
    </source>
</evidence>
<dbReference type="PANTHER" id="PTHR46663:SF2">
    <property type="entry name" value="GGDEF DOMAIN-CONTAINING PROTEIN"/>
    <property type="match status" value="1"/>
</dbReference>
<feature type="transmembrane region" description="Helical" evidence="1">
    <location>
        <begin position="215"/>
        <end position="238"/>
    </location>
</feature>
<dbReference type="Pfam" id="PF00990">
    <property type="entry name" value="GGDEF"/>
    <property type="match status" value="1"/>
</dbReference>
<dbReference type="EMBL" id="CAEZUD010000033">
    <property type="protein sequence ID" value="CAB4591444.1"/>
    <property type="molecule type" value="Genomic_DNA"/>
</dbReference>
<dbReference type="NCBIfam" id="TIGR00254">
    <property type="entry name" value="GGDEF"/>
    <property type="match status" value="1"/>
</dbReference>
<dbReference type="EMBL" id="CAFBPI010000038">
    <property type="protein sequence ID" value="CAB5015649.1"/>
    <property type="molecule type" value="Genomic_DNA"/>
</dbReference>
<dbReference type="Gene3D" id="3.30.70.270">
    <property type="match status" value="1"/>
</dbReference>
<feature type="domain" description="GGDEF" evidence="2">
    <location>
        <begin position="336"/>
        <end position="471"/>
    </location>
</feature>
<keyword evidence="1" id="KW-1133">Transmembrane helix</keyword>
<name>A0A6J6B3C9_9ZZZZ</name>
<feature type="transmembrane region" description="Helical" evidence="1">
    <location>
        <begin position="12"/>
        <end position="28"/>
    </location>
</feature>
<feature type="transmembrane region" description="Helical" evidence="1">
    <location>
        <begin position="158"/>
        <end position="183"/>
    </location>
</feature>
<keyword evidence="1" id="KW-0812">Transmembrane</keyword>
<evidence type="ECO:0000313" key="5">
    <source>
        <dbReference type="EMBL" id="CAB4614306.1"/>
    </source>
</evidence>
<dbReference type="EMBL" id="CAEZUY010000045">
    <property type="protein sequence ID" value="CAB4614306.1"/>
    <property type="molecule type" value="Genomic_DNA"/>
</dbReference>
<feature type="transmembrane region" description="Helical" evidence="1">
    <location>
        <begin position="34"/>
        <end position="53"/>
    </location>
</feature>
<feature type="transmembrane region" description="Helical" evidence="1">
    <location>
        <begin position="190"/>
        <end position="209"/>
    </location>
</feature>
<dbReference type="InterPro" id="IPR052163">
    <property type="entry name" value="DGC-Regulatory_Protein"/>
</dbReference>
<dbReference type="CDD" id="cd01949">
    <property type="entry name" value="GGDEF"/>
    <property type="match status" value="1"/>
</dbReference>
<evidence type="ECO:0000313" key="6">
    <source>
        <dbReference type="EMBL" id="CAB4723511.1"/>
    </source>
</evidence>
<feature type="transmembrane region" description="Helical" evidence="1">
    <location>
        <begin position="250"/>
        <end position="273"/>
    </location>
</feature>
<dbReference type="SUPFAM" id="SSF55073">
    <property type="entry name" value="Nucleotide cyclase"/>
    <property type="match status" value="1"/>
</dbReference>
<evidence type="ECO:0000313" key="8">
    <source>
        <dbReference type="EMBL" id="CAB5015649.1"/>
    </source>
</evidence>
<dbReference type="PANTHER" id="PTHR46663">
    <property type="entry name" value="DIGUANYLATE CYCLASE DGCT-RELATED"/>
    <property type="match status" value="1"/>
</dbReference>
<sequence>MFSSRPHLTLRCSGPLLLITHLGLRIFLPHPSLAPDLILFNLIAGITALVVFYSPAFNDHLARKVIGIAIFLWGIGSFLSTWNSFLNQNVPEIAIDLCYSAFYPLLLFGVIRALTLPARRNSIRGEVIDTLIIGLGISGICAGLALRSAMENFEGSALSVFLTIVYPIGDLILLAVTIALLILQRGTVRSFLLLMGISIFTATDLYFLWQSSTSIYEFASLSDDGWLLGLIFIAESLWHHGGEGEISQRFNSIAAGISLIASSGVLFIAAVRPRYFPDFIIYIASTTILLAFLRLLLALKDARSIAEQRELARTDELTGLPNRRRFLAEIETLHHRAGTLMILDLDGFKNINDLHGHLVGDQLLRTIAHRFARAMPSYSHLARLGGDEFGAIIYGNESVGLESAFALRATLSYPIAIADLTLDAGVSIGRVFHPADVEPIAREELLRRADIAMYQAKRERSGTAIWATPSEVYQP</sequence>
<dbReference type="PROSITE" id="PS50887">
    <property type="entry name" value="GGDEF"/>
    <property type="match status" value="1"/>
</dbReference>
<evidence type="ECO:0000313" key="4">
    <source>
        <dbReference type="EMBL" id="CAB4591444.1"/>
    </source>
</evidence>
<reference evidence="3" key="1">
    <citation type="submission" date="2020-05" db="EMBL/GenBank/DDBJ databases">
        <authorList>
            <person name="Chiriac C."/>
            <person name="Salcher M."/>
            <person name="Ghai R."/>
            <person name="Kavagutti S V."/>
        </authorList>
    </citation>
    <scope>NUCLEOTIDE SEQUENCE</scope>
</reference>
<dbReference type="EMBL" id="CAFBNS010000053">
    <property type="protein sequence ID" value="CAB4959137.1"/>
    <property type="molecule type" value="Genomic_DNA"/>
</dbReference>
<evidence type="ECO:0000313" key="3">
    <source>
        <dbReference type="EMBL" id="CAB4532839.1"/>
    </source>
</evidence>
<protein>
    <submittedName>
        <fullName evidence="3">Unannotated protein</fullName>
    </submittedName>
</protein>
<keyword evidence="1" id="KW-0472">Membrane</keyword>